<keyword evidence="2" id="KW-1185">Reference proteome</keyword>
<dbReference type="Pfam" id="PF13444">
    <property type="entry name" value="Acetyltransf_5"/>
    <property type="match status" value="1"/>
</dbReference>
<dbReference type="GO" id="GO:0016746">
    <property type="term" value="F:acyltransferase activity"/>
    <property type="evidence" value="ECO:0007669"/>
    <property type="project" value="UniProtKB-KW"/>
</dbReference>
<dbReference type="Gene3D" id="3.40.630.30">
    <property type="match status" value="1"/>
</dbReference>
<keyword evidence="1" id="KW-0012">Acyltransferase</keyword>
<dbReference type="RefSeq" id="WP_394475441.1">
    <property type="nucleotide sequence ID" value="NZ_JBIGHV010000001.1"/>
</dbReference>
<gene>
    <name evidence="1" type="ORF">ACG00Y_01230</name>
</gene>
<proteinExistence type="predicted"/>
<dbReference type="NCBIfam" id="TIGR03694">
    <property type="entry name" value="exosort_acyl"/>
    <property type="match status" value="1"/>
</dbReference>
<dbReference type="Proteomes" id="UP001606210">
    <property type="component" value="Unassembled WGS sequence"/>
</dbReference>
<dbReference type="EMBL" id="JBIGHV010000001">
    <property type="protein sequence ID" value="MFG6428513.1"/>
    <property type="molecule type" value="Genomic_DNA"/>
</dbReference>
<name>A0ABW7EZR1_9BURK</name>
<comment type="caution">
    <text evidence="1">The sequence shown here is derived from an EMBL/GenBank/DDBJ whole genome shotgun (WGS) entry which is preliminary data.</text>
</comment>
<protein>
    <submittedName>
        <fullName evidence="1">PEP-CTERM/exosortase system-associated acyltransferase</fullName>
    </submittedName>
</protein>
<organism evidence="1 2">
    <name type="scientific">Pelomonas parva</name>
    <dbReference type="NCBI Taxonomy" id="3299032"/>
    <lineage>
        <taxon>Bacteria</taxon>
        <taxon>Pseudomonadati</taxon>
        <taxon>Pseudomonadota</taxon>
        <taxon>Betaproteobacteria</taxon>
        <taxon>Burkholderiales</taxon>
        <taxon>Sphaerotilaceae</taxon>
        <taxon>Roseateles</taxon>
    </lineage>
</organism>
<sequence length="263" mass="29347">MLESQGTRDLAAAFQNYFTIAPALTQETREEVYRIRHEVYCRDLGWEPIRADGMETDDADLHSVHCLLRQQGTLAPVGCTRLILVRQGKELPFEESCRDALDRGIVDPEQLPRNSIGEVSRLAVVSTFRQRKGEQGVAMTSASETNFAPDQPMPRFPFIPVSLYLAAAAVARHLGVEHVFVLTEPRLASHFLRIGFDIRTVGSPIEHRGTRVPSLLSSSKVVENLRPMIRPLYDVVQQSVEKAFASHPEAIQALKANGWHPGT</sequence>
<dbReference type="InterPro" id="IPR016181">
    <property type="entry name" value="Acyl_CoA_acyltransferase"/>
</dbReference>
<keyword evidence="1" id="KW-0808">Transferase</keyword>
<dbReference type="SUPFAM" id="SSF55729">
    <property type="entry name" value="Acyl-CoA N-acyltransferases (Nat)"/>
    <property type="match status" value="1"/>
</dbReference>
<accession>A0ABW7EZR1</accession>
<evidence type="ECO:0000313" key="1">
    <source>
        <dbReference type="EMBL" id="MFG6428513.1"/>
    </source>
</evidence>
<evidence type="ECO:0000313" key="2">
    <source>
        <dbReference type="Proteomes" id="UP001606210"/>
    </source>
</evidence>
<dbReference type="InterPro" id="IPR022484">
    <property type="entry name" value="PEP-CTERM/exosrtase_acylTfrase"/>
</dbReference>
<reference evidence="1 2" key="1">
    <citation type="submission" date="2024-08" db="EMBL/GenBank/DDBJ databases">
        <authorList>
            <person name="Lu H."/>
        </authorList>
    </citation>
    <scope>NUCLEOTIDE SEQUENCE [LARGE SCALE GENOMIC DNA]</scope>
    <source>
        <strain evidence="1 2">LYH14W</strain>
    </source>
</reference>